<name>A0AAQ3L231_9LILI</name>
<proteinExistence type="predicted"/>
<dbReference type="Proteomes" id="UP001327560">
    <property type="component" value="Chromosome 9"/>
</dbReference>
<evidence type="ECO:0000313" key="1">
    <source>
        <dbReference type="EMBL" id="WOL19347.1"/>
    </source>
</evidence>
<dbReference type="AlphaFoldDB" id="A0AAQ3L231"/>
<sequence length="100" mass="10990">MGWNDFLLKVGIQRFTIIPKADSDAKLWNIELATLAMLWCLGILKEVEGKEGEEEANAFGDYGGALILSDSALSLCLAFLDPLQRRNLLSGDSDTQARCL</sequence>
<evidence type="ECO:0000313" key="2">
    <source>
        <dbReference type="Proteomes" id="UP001327560"/>
    </source>
</evidence>
<gene>
    <name evidence="1" type="ORF">Cni_G28145</name>
</gene>
<keyword evidence="2" id="KW-1185">Reference proteome</keyword>
<organism evidence="1 2">
    <name type="scientific">Canna indica</name>
    <name type="common">Indian-shot</name>
    <dbReference type="NCBI Taxonomy" id="4628"/>
    <lineage>
        <taxon>Eukaryota</taxon>
        <taxon>Viridiplantae</taxon>
        <taxon>Streptophyta</taxon>
        <taxon>Embryophyta</taxon>
        <taxon>Tracheophyta</taxon>
        <taxon>Spermatophyta</taxon>
        <taxon>Magnoliopsida</taxon>
        <taxon>Liliopsida</taxon>
        <taxon>Zingiberales</taxon>
        <taxon>Cannaceae</taxon>
        <taxon>Canna</taxon>
    </lineage>
</organism>
<reference evidence="1 2" key="1">
    <citation type="submission" date="2023-10" db="EMBL/GenBank/DDBJ databases">
        <title>Chromosome-scale genome assembly provides insights into flower coloration mechanisms of Canna indica.</title>
        <authorList>
            <person name="Li C."/>
        </authorList>
    </citation>
    <scope>NUCLEOTIDE SEQUENCE [LARGE SCALE GENOMIC DNA]</scope>
    <source>
        <tissue evidence="1">Flower</tissue>
    </source>
</reference>
<accession>A0AAQ3L231</accession>
<dbReference type="EMBL" id="CP136898">
    <property type="protein sequence ID" value="WOL19347.1"/>
    <property type="molecule type" value="Genomic_DNA"/>
</dbReference>
<protein>
    <submittedName>
        <fullName evidence="1">Uncharacterized protein</fullName>
    </submittedName>
</protein>